<evidence type="ECO:0000256" key="4">
    <source>
        <dbReference type="ARBA" id="ARBA00022989"/>
    </source>
</evidence>
<sequence length="754" mass="80522">MTLALPSPDINAGARIPNGGPLMGLEQIANVFRRRHALILGIIAVVVGMTALIVFTQTPVYEAKATLRMDVPIAADGSDRVQQSAESEMQIETEIRALASHDLAAAMVRDLELLDNPAFSGRKMSKGRTARASQGRIDKAAEQLQSMVTIQRIAHTQLITVTVRSPHPKFAAMIANRYVHVRQMNSMVDRLQRQEGIVAALAKRTKRAGEELRQAEQAVADYRNEHRMLAGSDGTSDAGGINALTAEAVSAASARAAAAAKAAGVSAAAAIRPGPESATSPLLSAQQQRYADLMQRKAELSGFYGSGHPALANVLAQIDEVKRIMEAEQARVRQRAAADAAVQASHESTLARSDAQGAAAREAVLQSNLAALTSKAYRNNEAGVKLAELERAAETQRGLYVGLSGRLKQLGAALVSGTGLVLQSTAPIPQNPISPTPRKTLMAALLGSTVLAFGCAFVLELTDRKLRSAEQIWRLFGLDSYAMVPMLRSGVEKETAARLIADRPSSLFVESARMLLAEVMRQRRGGGGQVVLVTSPLPGDGKTSIAYSLGAAAIAAGSRAAVVELDLWQRAAAANDEGGAADRDGTIDLIGYLQGESRVRGLLTQASVSTQNALTVFAPHGQTRDPSMVISSTQLASLFEDLRARMDLIVIDAPPVLAVRDASNMACFADVTLLVVRWGHTTVEEAADSLVALRSPVDGVVLNAVDYPRHARGRYGDLVQYFNRAGAYYERDDELIQKGFLGKLRDMIRRPRAA</sequence>
<keyword evidence="6" id="KW-0175">Coiled coil</keyword>
<keyword evidence="4 7" id="KW-1133">Transmembrane helix</keyword>
<dbReference type="InterPro" id="IPR003856">
    <property type="entry name" value="LPS_length_determ_N"/>
</dbReference>
<dbReference type="PANTHER" id="PTHR32309">
    <property type="entry name" value="TYROSINE-PROTEIN KINASE"/>
    <property type="match status" value="1"/>
</dbReference>
<organism evidence="9 10">
    <name type="scientific">Sphingobium wenxiniae (strain DSM 21828 / CGMCC 1.7748 / JZ-1)</name>
    <dbReference type="NCBI Taxonomy" id="595605"/>
    <lineage>
        <taxon>Bacteria</taxon>
        <taxon>Pseudomonadati</taxon>
        <taxon>Pseudomonadota</taxon>
        <taxon>Alphaproteobacteria</taxon>
        <taxon>Sphingomonadales</taxon>
        <taxon>Sphingomonadaceae</taxon>
        <taxon>Sphingobium</taxon>
    </lineage>
</organism>
<dbReference type="InterPro" id="IPR027417">
    <property type="entry name" value="P-loop_NTPase"/>
</dbReference>
<keyword evidence="5 7" id="KW-0472">Membrane</keyword>
<evidence type="ECO:0000259" key="8">
    <source>
        <dbReference type="Pfam" id="PF02706"/>
    </source>
</evidence>
<comment type="subcellular location">
    <subcellularLocation>
        <location evidence="1">Cell membrane</location>
        <topology evidence="1">Multi-pass membrane protein</topology>
    </subcellularLocation>
</comment>
<dbReference type="Gene3D" id="3.40.50.300">
    <property type="entry name" value="P-loop containing nucleotide triphosphate hydrolases"/>
    <property type="match status" value="1"/>
</dbReference>
<feature type="transmembrane region" description="Helical" evidence="7">
    <location>
        <begin position="37"/>
        <end position="55"/>
    </location>
</feature>
<keyword evidence="3 7" id="KW-0812">Transmembrane</keyword>
<dbReference type="PANTHER" id="PTHR32309:SF13">
    <property type="entry name" value="FERRIC ENTEROBACTIN TRANSPORT PROTEIN FEPE"/>
    <property type="match status" value="1"/>
</dbReference>
<evidence type="ECO:0000256" key="5">
    <source>
        <dbReference type="ARBA" id="ARBA00023136"/>
    </source>
</evidence>
<keyword evidence="10" id="KW-1185">Reference proteome</keyword>
<evidence type="ECO:0000256" key="2">
    <source>
        <dbReference type="ARBA" id="ARBA00022475"/>
    </source>
</evidence>
<gene>
    <name evidence="9" type="ORF">IQ35_03222</name>
</gene>
<dbReference type="AlphaFoldDB" id="A0A562K7K5"/>
<evidence type="ECO:0000256" key="6">
    <source>
        <dbReference type="SAM" id="Coils"/>
    </source>
</evidence>
<keyword evidence="2" id="KW-1003">Cell membrane</keyword>
<dbReference type="Pfam" id="PF02706">
    <property type="entry name" value="Wzz"/>
    <property type="match status" value="1"/>
</dbReference>
<evidence type="ECO:0000313" key="9">
    <source>
        <dbReference type="EMBL" id="TWH91408.1"/>
    </source>
</evidence>
<dbReference type="GO" id="GO:0004713">
    <property type="term" value="F:protein tyrosine kinase activity"/>
    <property type="evidence" value="ECO:0007669"/>
    <property type="project" value="TreeGrafter"/>
</dbReference>
<evidence type="ECO:0000256" key="7">
    <source>
        <dbReference type="SAM" id="Phobius"/>
    </source>
</evidence>
<dbReference type="GO" id="GO:0005886">
    <property type="term" value="C:plasma membrane"/>
    <property type="evidence" value="ECO:0007669"/>
    <property type="project" value="UniProtKB-SubCell"/>
</dbReference>
<dbReference type="SUPFAM" id="SSF52540">
    <property type="entry name" value="P-loop containing nucleoside triphosphate hydrolases"/>
    <property type="match status" value="1"/>
</dbReference>
<feature type="domain" description="Polysaccharide chain length determinant N-terminal" evidence="8">
    <location>
        <begin position="25"/>
        <end position="111"/>
    </location>
</feature>
<comment type="caution">
    <text evidence="9">The sequence shown here is derived from an EMBL/GenBank/DDBJ whole genome shotgun (WGS) entry which is preliminary data.</text>
</comment>
<dbReference type="InterPro" id="IPR050445">
    <property type="entry name" value="Bact_polysacc_biosynth/exp"/>
</dbReference>
<dbReference type="Proteomes" id="UP000316624">
    <property type="component" value="Unassembled WGS sequence"/>
</dbReference>
<feature type="coiled-coil region" evidence="6">
    <location>
        <begin position="198"/>
        <end position="225"/>
    </location>
</feature>
<dbReference type="EMBL" id="VLKK01000016">
    <property type="protein sequence ID" value="TWH91408.1"/>
    <property type="molecule type" value="Genomic_DNA"/>
</dbReference>
<accession>A0A562K7K5</accession>
<evidence type="ECO:0000256" key="3">
    <source>
        <dbReference type="ARBA" id="ARBA00022692"/>
    </source>
</evidence>
<dbReference type="RefSeq" id="WP_221442136.1">
    <property type="nucleotide sequence ID" value="NZ_JACIIY010000028.1"/>
</dbReference>
<name>A0A562K7K5_SPHWJ</name>
<reference evidence="9 10" key="1">
    <citation type="journal article" date="2015" name="Stand. Genomic Sci.">
        <title>Genomic Encyclopedia of Bacterial and Archaeal Type Strains, Phase III: the genomes of soil and plant-associated and newly described type strains.</title>
        <authorList>
            <person name="Whitman W.B."/>
            <person name="Woyke T."/>
            <person name="Klenk H.P."/>
            <person name="Zhou Y."/>
            <person name="Lilburn T.G."/>
            <person name="Beck B.J."/>
            <person name="De Vos P."/>
            <person name="Vandamme P."/>
            <person name="Eisen J.A."/>
            <person name="Garrity G."/>
            <person name="Hugenholtz P."/>
            <person name="Kyrpides N.C."/>
        </authorList>
    </citation>
    <scope>NUCLEOTIDE SEQUENCE [LARGE SCALE GENOMIC DNA]</scope>
    <source>
        <strain evidence="9 10">CGMCC 1.7748</strain>
    </source>
</reference>
<protein>
    <submittedName>
        <fullName evidence="9">Uncharacterized protein involved in exopolysaccharide biosynthesis</fullName>
    </submittedName>
</protein>
<evidence type="ECO:0000313" key="10">
    <source>
        <dbReference type="Proteomes" id="UP000316624"/>
    </source>
</evidence>
<evidence type="ECO:0000256" key="1">
    <source>
        <dbReference type="ARBA" id="ARBA00004651"/>
    </source>
</evidence>
<proteinExistence type="predicted"/>